<dbReference type="PANTHER" id="PTHR12192:SF2">
    <property type="entry name" value="GLUTATHIONE-SPECIFIC GAMMA-GLUTAMYLCYCLOTRANSFERASE 2"/>
    <property type="match status" value="1"/>
</dbReference>
<evidence type="ECO:0000256" key="1">
    <source>
        <dbReference type="ARBA" id="ARBA00012344"/>
    </source>
</evidence>
<comment type="caution">
    <text evidence="3">The sequence shown here is derived from an EMBL/GenBank/DDBJ whole genome shotgun (WGS) entry which is preliminary data.</text>
</comment>
<dbReference type="SUPFAM" id="SSF110857">
    <property type="entry name" value="Gamma-glutamyl cyclotransferase-like"/>
    <property type="match status" value="1"/>
</dbReference>
<dbReference type="Gene3D" id="3.10.490.10">
    <property type="entry name" value="Gamma-glutamyl cyclotransferase-like"/>
    <property type="match status" value="1"/>
</dbReference>
<name>A0ABW5UQL1_9BURK</name>
<organism evidence="3 4">
    <name type="scientific">Comamonas terrae</name>
    <dbReference type="NCBI Taxonomy" id="673548"/>
    <lineage>
        <taxon>Bacteria</taxon>
        <taxon>Pseudomonadati</taxon>
        <taxon>Pseudomonadota</taxon>
        <taxon>Betaproteobacteria</taxon>
        <taxon>Burkholderiales</taxon>
        <taxon>Comamonadaceae</taxon>
        <taxon>Comamonas</taxon>
    </lineage>
</organism>
<protein>
    <recommendedName>
        <fullName evidence="1">glutathione-specific gamma-glutamylcyclotransferase</fullName>
        <ecNumber evidence="1">4.3.2.7</ecNumber>
    </recommendedName>
</protein>
<dbReference type="EC" id="4.3.2.7" evidence="1"/>
<dbReference type="Pfam" id="PF04752">
    <property type="entry name" value="ChaC"/>
    <property type="match status" value="1"/>
</dbReference>
<keyword evidence="2" id="KW-0456">Lyase</keyword>
<evidence type="ECO:0000313" key="3">
    <source>
        <dbReference type="EMBL" id="MFD2755199.1"/>
    </source>
</evidence>
<dbReference type="Proteomes" id="UP001597463">
    <property type="component" value="Unassembled WGS sequence"/>
</dbReference>
<dbReference type="RefSeq" id="WP_174522926.1">
    <property type="nucleotide sequence ID" value="NZ_BCNT01000008.1"/>
</dbReference>
<gene>
    <name evidence="3" type="ORF">ACFSW6_13965</name>
</gene>
<proteinExistence type="predicted"/>
<dbReference type="PANTHER" id="PTHR12192">
    <property type="entry name" value="CATION TRANSPORT PROTEIN CHAC-RELATED"/>
    <property type="match status" value="1"/>
</dbReference>
<dbReference type="CDD" id="cd06661">
    <property type="entry name" value="GGCT_like"/>
    <property type="match status" value="1"/>
</dbReference>
<reference evidence="4" key="1">
    <citation type="journal article" date="2019" name="Int. J. Syst. Evol. Microbiol.">
        <title>The Global Catalogue of Microorganisms (GCM) 10K type strain sequencing project: providing services to taxonomists for standard genome sequencing and annotation.</title>
        <authorList>
            <consortium name="The Broad Institute Genomics Platform"/>
            <consortium name="The Broad Institute Genome Sequencing Center for Infectious Disease"/>
            <person name="Wu L."/>
            <person name="Ma J."/>
        </authorList>
    </citation>
    <scope>NUCLEOTIDE SEQUENCE [LARGE SCALE GENOMIC DNA]</scope>
    <source>
        <strain evidence="4">TISTR 1906</strain>
    </source>
</reference>
<dbReference type="EMBL" id="JBHUMV010000006">
    <property type="protein sequence ID" value="MFD2755199.1"/>
    <property type="molecule type" value="Genomic_DNA"/>
</dbReference>
<evidence type="ECO:0000256" key="2">
    <source>
        <dbReference type="ARBA" id="ARBA00023239"/>
    </source>
</evidence>
<accession>A0ABW5UQL1</accession>
<dbReference type="InterPro" id="IPR006840">
    <property type="entry name" value="ChaC"/>
</dbReference>
<dbReference type="InterPro" id="IPR013024">
    <property type="entry name" value="GGCT-like"/>
</dbReference>
<evidence type="ECO:0000313" key="4">
    <source>
        <dbReference type="Proteomes" id="UP001597463"/>
    </source>
</evidence>
<dbReference type="InterPro" id="IPR036568">
    <property type="entry name" value="GGCT-like_sf"/>
</dbReference>
<keyword evidence="4" id="KW-1185">Reference proteome</keyword>
<sequence>MSALPLSSAVYRDATPMLQEVMAQWGGQEDLWVFGYASLIWRPDFEFTERRPARVYGWHRALKMWSTINRGTPQCPGLVFGILSGGSCQGMVFRIPREQGPSVMQQLWQREMPNAVYDPRWLPCQTAQGPVRALAFTLSRQSPHHTGELAPEEYRRIFAQARGIYGTTRDYARATFEELMRMGINDRALERLLGYDDHCGTMAAAAAANAPAIGVQADRPQSQRQA</sequence>